<organism evidence="1 2">
    <name type="scientific">Blastomyces percursus</name>
    <dbReference type="NCBI Taxonomy" id="1658174"/>
    <lineage>
        <taxon>Eukaryota</taxon>
        <taxon>Fungi</taxon>
        <taxon>Dikarya</taxon>
        <taxon>Ascomycota</taxon>
        <taxon>Pezizomycotina</taxon>
        <taxon>Eurotiomycetes</taxon>
        <taxon>Eurotiomycetidae</taxon>
        <taxon>Onygenales</taxon>
        <taxon>Ajellomycetaceae</taxon>
        <taxon>Blastomyces</taxon>
    </lineage>
</organism>
<dbReference type="Pfam" id="PF13489">
    <property type="entry name" value="Methyltransf_23"/>
    <property type="match status" value="1"/>
</dbReference>
<dbReference type="EMBL" id="LGTZ01000881">
    <property type="protein sequence ID" value="OJD23086.1"/>
    <property type="molecule type" value="Genomic_DNA"/>
</dbReference>
<dbReference type="InterPro" id="IPR029063">
    <property type="entry name" value="SAM-dependent_MTases_sf"/>
</dbReference>
<dbReference type="AlphaFoldDB" id="A0A1J9Q371"/>
<evidence type="ECO:0008006" key="3">
    <source>
        <dbReference type="Google" id="ProtNLM"/>
    </source>
</evidence>
<evidence type="ECO:0000313" key="2">
    <source>
        <dbReference type="Proteomes" id="UP000242791"/>
    </source>
</evidence>
<dbReference type="Proteomes" id="UP000242791">
    <property type="component" value="Unassembled WGS sequence"/>
</dbReference>
<dbReference type="STRING" id="1658174.A0A1J9Q371"/>
<proteinExistence type="predicted"/>
<dbReference type="PANTHER" id="PTHR43591:SF24">
    <property type="entry name" value="2-METHOXY-6-POLYPRENYL-1,4-BENZOQUINOL METHYLASE, MITOCHONDRIAL"/>
    <property type="match status" value="1"/>
</dbReference>
<comment type="caution">
    <text evidence="1">The sequence shown here is derived from an EMBL/GenBank/DDBJ whole genome shotgun (WGS) entry which is preliminary data.</text>
</comment>
<dbReference type="Gene3D" id="3.40.50.150">
    <property type="entry name" value="Vaccinia Virus protein VP39"/>
    <property type="match status" value="1"/>
</dbReference>
<reference evidence="1 2" key="1">
    <citation type="submission" date="2015-08" db="EMBL/GenBank/DDBJ databases">
        <title>Emmonsia species relationships and genome sequence.</title>
        <authorList>
            <person name="Cuomo C.A."/>
            <person name="Schwartz I.S."/>
            <person name="Kenyon C."/>
            <person name="De Hoog G.S."/>
            <person name="Govender N.P."/>
            <person name="Botha A."/>
            <person name="Moreno L."/>
            <person name="De Vries M."/>
            <person name="Munoz J.F."/>
            <person name="Stielow J.B."/>
        </authorList>
    </citation>
    <scope>NUCLEOTIDE SEQUENCE [LARGE SCALE GENOMIC DNA]</scope>
    <source>
        <strain evidence="1 2">EI222</strain>
    </source>
</reference>
<dbReference type="CDD" id="cd02440">
    <property type="entry name" value="AdoMet_MTases"/>
    <property type="match status" value="1"/>
</dbReference>
<keyword evidence="2" id="KW-1185">Reference proteome</keyword>
<sequence length="399" mass="45003">MTVKNAKGQIAEHKVEDTRKSINRIRRELAAATRMPGAKAAQQQEIANILNHSDEEGTEDDPDDAVLQAVIDIDISDDDEDEASDDGYASDIEPTISSSLVSSVCDYVYEHGRRFHKFHEGAYLFPNDELEQEREDMKHSMIVNLCGGRLHYAPLESPHRIIDIGTGTGVWAIDMGDQYPGASVLGIDLSPIQPVWVPPNVRFMVDDAECPWLQPDNHFDFIHIRHLAAAIKDFPKLIRTAYDKLRPGGWIEIQEFYYQAQCDDDTIPDDYAFAKWLRLMREGLAKFNVDLLSPKKHSTYIRGAGFTNVNEQTFKVPIGTWPKSKPLKRIGFFHRCLISDGLQGDSMKPFTKALGWTLEEVEVFNVGVRTSVEDCSVHSYLPFHVVFARKPPLLTDSAG</sequence>
<protein>
    <recommendedName>
        <fullName evidence="3">Methyltransferase domain-containing protein</fullName>
    </recommendedName>
</protein>
<name>A0A1J9Q371_9EURO</name>
<dbReference type="OrthoDB" id="2013972at2759"/>
<gene>
    <name evidence="1" type="ORF">ACJ73_05560</name>
</gene>
<accession>A0A1J9Q371</accession>
<dbReference type="VEuPathDB" id="FungiDB:ACJ73_05560"/>
<evidence type="ECO:0000313" key="1">
    <source>
        <dbReference type="EMBL" id="OJD23086.1"/>
    </source>
</evidence>
<dbReference type="PANTHER" id="PTHR43591">
    <property type="entry name" value="METHYLTRANSFERASE"/>
    <property type="match status" value="1"/>
</dbReference>
<dbReference type="GO" id="GO:0008168">
    <property type="term" value="F:methyltransferase activity"/>
    <property type="evidence" value="ECO:0007669"/>
    <property type="project" value="TreeGrafter"/>
</dbReference>
<dbReference type="SUPFAM" id="SSF53335">
    <property type="entry name" value="S-adenosyl-L-methionine-dependent methyltransferases"/>
    <property type="match status" value="1"/>
</dbReference>